<organism evidence="2 3">
    <name type="scientific">Paramecium sonneborni</name>
    <dbReference type="NCBI Taxonomy" id="65129"/>
    <lineage>
        <taxon>Eukaryota</taxon>
        <taxon>Sar</taxon>
        <taxon>Alveolata</taxon>
        <taxon>Ciliophora</taxon>
        <taxon>Intramacronucleata</taxon>
        <taxon>Oligohymenophorea</taxon>
        <taxon>Peniculida</taxon>
        <taxon>Parameciidae</taxon>
        <taxon>Paramecium</taxon>
    </lineage>
</organism>
<dbReference type="AlphaFoldDB" id="A0A8S1QA27"/>
<evidence type="ECO:0000313" key="2">
    <source>
        <dbReference type="EMBL" id="CAD8111601.1"/>
    </source>
</evidence>
<dbReference type="PROSITE" id="PS00889">
    <property type="entry name" value="CNMP_BINDING_2"/>
    <property type="match status" value="1"/>
</dbReference>
<dbReference type="GO" id="GO:0005952">
    <property type="term" value="C:cAMP-dependent protein kinase complex"/>
    <property type="evidence" value="ECO:0007669"/>
    <property type="project" value="InterPro"/>
</dbReference>
<dbReference type="OrthoDB" id="166212at2759"/>
<dbReference type="PROSITE" id="PS50042">
    <property type="entry name" value="CNMP_BINDING_3"/>
    <property type="match status" value="1"/>
</dbReference>
<gene>
    <name evidence="2" type="ORF">PSON_ATCC_30995.1.T0980156</name>
</gene>
<dbReference type="GO" id="GO:0034236">
    <property type="term" value="F:protein kinase A catalytic subunit binding"/>
    <property type="evidence" value="ECO:0007669"/>
    <property type="project" value="TreeGrafter"/>
</dbReference>
<accession>A0A8S1QA27</accession>
<dbReference type="Proteomes" id="UP000692954">
    <property type="component" value="Unassembled WGS sequence"/>
</dbReference>
<comment type="caution">
    <text evidence="2">The sequence shown here is derived from an EMBL/GenBank/DDBJ whole genome shotgun (WGS) entry which is preliminary data.</text>
</comment>
<dbReference type="InterPro" id="IPR050503">
    <property type="entry name" value="cAMP-dep_PK_reg_su-like"/>
</dbReference>
<dbReference type="FunFam" id="2.60.120.10:FF:000220">
    <property type="entry name" value="Uncharacterized protein"/>
    <property type="match status" value="1"/>
</dbReference>
<dbReference type="PANTHER" id="PTHR11635">
    <property type="entry name" value="CAMP-DEPENDENT PROTEIN KINASE REGULATORY CHAIN"/>
    <property type="match status" value="1"/>
</dbReference>
<dbReference type="EMBL" id="CAJJDN010000098">
    <property type="protein sequence ID" value="CAD8111601.1"/>
    <property type="molecule type" value="Genomic_DNA"/>
</dbReference>
<evidence type="ECO:0000313" key="3">
    <source>
        <dbReference type="Proteomes" id="UP000692954"/>
    </source>
</evidence>
<dbReference type="CDD" id="cd00038">
    <property type="entry name" value="CAP_ED"/>
    <property type="match status" value="1"/>
</dbReference>
<dbReference type="GO" id="GO:0004862">
    <property type="term" value="F:cAMP-dependent protein kinase inhibitor activity"/>
    <property type="evidence" value="ECO:0007669"/>
    <property type="project" value="TreeGrafter"/>
</dbReference>
<dbReference type="InterPro" id="IPR018488">
    <property type="entry name" value="cNMP-bd_CS"/>
</dbReference>
<name>A0A8S1QA27_9CILI</name>
<dbReference type="PANTHER" id="PTHR11635:SF152">
    <property type="entry name" value="CAMP-DEPENDENT PROTEIN KINASE TYPE I REGULATORY SUBUNIT-RELATED"/>
    <property type="match status" value="1"/>
</dbReference>
<proteinExistence type="predicted"/>
<dbReference type="GO" id="GO:0005829">
    <property type="term" value="C:cytosol"/>
    <property type="evidence" value="ECO:0007669"/>
    <property type="project" value="TreeGrafter"/>
</dbReference>
<dbReference type="GO" id="GO:0030552">
    <property type="term" value="F:cAMP binding"/>
    <property type="evidence" value="ECO:0007669"/>
    <property type="project" value="TreeGrafter"/>
</dbReference>
<dbReference type="SMART" id="SM00100">
    <property type="entry name" value="cNMP"/>
    <property type="match status" value="1"/>
</dbReference>
<evidence type="ECO:0000259" key="1">
    <source>
        <dbReference type="PROSITE" id="PS50042"/>
    </source>
</evidence>
<dbReference type="InterPro" id="IPR000595">
    <property type="entry name" value="cNMP-bd_dom"/>
</dbReference>
<keyword evidence="3" id="KW-1185">Reference proteome</keyword>
<protein>
    <recommendedName>
        <fullName evidence="1">Cyclic nucleotide-binding domain-containing protein</fullName>
    </recommendedName>
</protein>
<feature type="domain" description="Cyclic nucleotide-binding" evidence="1">
    <location>
        <begin position="93"/>
        <end position="237"/>
    </location>
</feature>
<reference evidence="2" key="1">
    <citation type="submission" date="2021-01" db="EMBL/GenBank/DDBJ databases">
        <authorList>
            <consortium name="Genoscope - CEA"/>
            <person name="William W."/>
        </authorList>
    </citation>
    <scope>NUCLEOTIDE SEQUENCE</scope>
</reference>
<sequence>MYKKQSATPDSSKPSKLQIAVNSVMEQQEQPEQMLLKKITNLFSNKQSSEHDQNIQYQRCLYILQLEPDDRSQTQAKQIQSYFEKHFHYIGQLRGQLSEELYLKLFKNLLYEKVNQFELVFNYGEKGRKMYFILEGEVGILIPQEGEPKTERQLDLQAIKRFDELILHNYSNYKLVAIKKKSDHFGEIAIEQRVPRTATVVVKTECVFATLSYDAYQSVLGQLQEQIMKRKFDIIRSIPPFKNWVHTSQYVFLHNCEEHTFETNNIIYKRFNKCDSVYLIIEGEILVQKWEQYRLDSEENELFLPHGDKMSTLGRYSNGQVVGDYEVYLTKMQQNQVKRSSQAKCMVKTSVLRVPIQQYIENMRNNQSEEWLQQYFEEKFNKKWINYESIISLQKSVSVPIKNQYILPNANQKSTHILRKISQPNTTKYIDYNSNLNENQVITYSHDLLNLMNQNRKYRDNSQNNKNLHFLHSSFNIIKSLKNRISNYQDRFQLESRSGVQSQSIFDRKRCQSRIDFDSFQTQFLLKPNTCSQKKRTKFRSIHQFQNLSKVMKVGS</sequence>